<evidence type="ECO:0000256" key="11">
    <source>
        <dbReference type="RuleBase" id="RU000473"/>
    </source>
</evidence>
<evidence type="ECO:0000313" key="14">
    <source>
        <dbReference type="EMBL" id="ATN95387.1"/>
    </source>
</evidence>
<comment type="function">
    <text evidence="1">Core subunit of the mitochondrial membrane respiratory chain NADH dehydrogenase (Complex I) that is believed to belong to the minimal assembly required for catalysis. Complex I functions in the transfer of electrons from NADH to the respiratory chain. The immediate electron acceptor for the enzyme is believed to be ubiquinone.</text>
</comment>
<feature type="transmembrane region" description="Helical" evidence="12">
    <location>
        <begin position="147"/>
        <end position="168"/>
    </location>
</feature>
<dbReference type="GO" id="GO:0008137">
    <property type="term" value="F:NADH dehydrogenase (ubiquinone) activity"/>
    <property type="evidence" value="ECO:0007669"/>
    <property type="project" value="UniProtKB-EC"/>
</dbReference>
<dbReference type="HAMAP" id="MF_01350">
    <property type="entry name" value="NDH1_NuoH"/>
    <property type="match status" value="1"/>
</dbReference>
<feature type="transmembrane region" description="Helical" evidence="12">
    <location>
        <begin position="253"/>
        <end position="273"/>
    </location>
</feature>
<evidence type="ECO:0000256" key="7">
    <source>
        <dbReference type="ARBA" id="ARBA00022989"/>
    </source>
</evidence>
<comment type="catalytic activity">
    <reaction evidence="11">
        <text>a ubiquinone + NADH + 5 H(+)(in) = a ubiquinol + NAD(+) + 4 H(+)(out)</text>
        <dbReference type="Rhea" id="RHEA:29091"/>
        <dbReference type="Rhea" id="RHEA-COMP:9565"/>
        <dbReference type="Rhea" id="RHEA-COMP:9566"/>
        <dbReference type="ChEBI" id="CHEBI:15378"/>
        <dbReference type="ChEBI" id="CHEBI:16389"/>
        <dbReference type="ChEBI" id="CHEBI:17976"/>
        <dbReference type="ChEBI" id="CHEBI:57540"/>
        <dbReference type="ChEBI" id="CHEBI:57945"/>
        <dbReference type="EC" id="7.1.1.2"/>
    </reaction>
</comment>
<dbReference type="AlphaFoldDB" id="A0A343J4F4"/>
<dbReference type="GO" id="GO:0009060">
    <property type="term" value="P:aerobic respiration"/>
    <property type="evidence" value="ECO:0007669"/>
    <property type="project" value="TreeGrafter"/>
</dbReference>
<dbReference type="PROSITE" id="PS00667">
    <property type="entry name" value="COMPLEX1_ND1_1"/>
    <property type="match status" value="1"/>
</dbReference>
<evidence type="ECO:0000256" key="10">
    <source>
        <dbReference type="RuleBase" id="RU000471"/>
    </source>
</evidence>
<dbReference type="InterPro" id="IPR018086">
    <property type="entry name" value="NADH_UbQ_OxRdtase_su1_CS"/>
</dbReference>
<keyword evidence="5" id="KW-0813">Transport</keyword>
<keyword evidence="6 10" id="KW-0812">Transmembrane</keyword>
<dbReference type="InterPro" id="IPR001694">
    <property type="entry name" value="NADH_UbQ_OxRdtase_su1/FPO"/>
</dbReference>
<evidence type="ECO:0000256" key="12">
    <source>
        <dbReference type="SAM" id="Phobius"/>
    </source>
</evidence>
<accession>A0A343J4F4</accession>
<keyword evidence="8 11" id="KW-0830">Ubiquinone</keyword>
<feature type="transmembrane region" description="Helical" evidence="12">
    <location>
        <begin position="106"/>
        <end position="126"/>
    </location>
</feature>
<protein>
    <recommendedName>
        <fullName evidence="4 11">NADH-ubiquinone oxidoreductase chain 1</fullName>
        <ecNumber evidence="11">7.1.1.2</ecNumber>
    </recommendedName>
</protein>
<keyword evidence="9 12" id="KW-0472">Membrane</keyword>
<proteinExistence type="inferred from homology"/>
<dbReference type="EMBL" id="MF422146">
    <property type="protein sequence ID" value="ASV47937.1"/>
    <property type="molecule type" value="Genomic_DNA"/>
</dbReference>
<gene>
    <name evidence="14" type="primary">ND1</name>
</gene>
<sequence>MVVTSLLSYLILVVAILVNVAFVTLLERKILGYSQLRKGPNKVSIIGLAQPFNDAIKLFSKELVFPTSSNYAQYFLSPICGLLIVLVTFSLFPFKEFTLSLSLSIIFLYMMLSMNVYPVLISGWASNSKYALLGALRSVAQTVSYEVSLALILMFYLVLSSTLNIMVLAHMNMFWYKVFMFLPMSGIWLVSCLAETNRTPFDFAEGESELVSGFNIEYGSLGFALIFMAEYASIIMMSLVFSLLFLSVGVNSMFMYLFVTTLISVWVWVRTTFPRYRYDKLMNLAWKVYLPLTLSMLSFSLLSILL</sequence>
<feature type="transmembrane region" description="Helical" evidence="12">
    <location>
        <begin position="6"/>
        <end position="26"/>
    </location>
</feature>
<reference evidence="14" key="2">
    <citation type="journal article" date="2017" name="Sci. Rep.">
        <title>Mitochondrial genomes of the key zooplankton copepods Arctic Calanus glacialis and North Atlantic Calanus finmarchicus with the longest crustacean non-coding regions.</title>
        <authorList>
            <person name="Weydmann A."/>
            <person name="Przylucka A."/>
            <person name="Lubosny M."/>
            <person name="Walczynska K.S."/>
            <person name="Serrao E.A."/>
            <person name="Pearson G.A."/>
            <person name="Burzynski A."/>
        </authorList>
    </citation>
    <scope>NUCLEOTIDE SEQUENCE</scope>
</reference>
<dbReference type="PANTHER" id="PTHR11432">
    <property type="entry name" value="NADH DEHYDROGENASE SUBUNIT 1"/>
    <property type="match status" value="1"/>
</dbReference>
<dbReference type="Pfam" id="PF00146">
    <property type="entry name" value="NADHdh"/>
    <property type="match status" value="1"/>
</dbReference>
<evidence type="ECO:0000256" key="5">
    <source>
        <dbReference type="ARBA" id="ARBA00022448"/>
    </source>
</evidence>
<evidence type="ECO:0000256" key="2">
    <source>
        <dbReference type="ARBA" id="ARBA00004225"/>
    </source>
</evidence>
<comment type="similarity">
    <text evidence="3 10">Belongs to the complex I subunit 1 family.</text>
</comment>
<comment type="subcellular location">
    <subcellularLocation>
        <location evidence="10">Mitochondrion inner membrane</location>
        <topology evidence="10">Multi-pass membrane protein</topology>
    </subcellularLocation>
    <subcellularLocation>
        <location evidence="2">Mitochondrion membrane</location>
        <topology evidence="2">Multi-pass membrane protein</topology>
    </subcellularLocation>
</comment>
<keyword evidence="11 13" id="KW-0496">Mitochondrion</keyword>
<feature type="transmembrane region" description="Helical" evidence="12">
    <location>
        <begin position="74"/>
        <end position="94"/>
    </location>
</feature>
<evidence type="ECO:0000256" key="4">
    <source>
        <dbReference type="ARBA" id="ARBA00021009"/>
    </source>
</evidence>
<dbReference type="EMBL" id="MG001883">
    <property type="protein sequence ID" value="ATN95387.1"/>
    <property type="molecule type" value="Genomic_DNA"/>
</dbReference>
<dbReference type="PANTHER" id="PTHR11432:SF3">
    <property type="entry name" value="NADH-UBIQUINONE OXIDOREDUCTASE CHAIN 1"/>
    <property type="match status" value="1"/>
</dbReference>
<reference evidence="13" key="1">
    <citation type="journal article" date="2017" name="Mitochondrial DNA Part B Resour">
        <title>The complete mitochondrial genome of the copepod Calanus glacialis.</title>
        <authorList>
            <person name="Choquet M."/>
            <person name="Alves Monteiro H.J."/>
            <person name="Bengtsson-Palme J."/>
            <person name="Hoarau G."/>
        </authorList>
    </citation>
    <scope>NUCLEOTIDE SEQUENCE</scope>
    <source>
        <strain evidence="13">Sorfolda_A</strain>
    </source>
</reference>
<dbReference type="EC" id="7.1.1.2" evidence="11"/>
<evidence type="ECO:0000313" key="13">
    <source>
        <dbReference type="EMBL" id="ASV47937.1"/>
    </source>
</evidence>
<feature type="transmembrane region" description="Helical" evidence="12">
    <location>
        <begin position="285"/>
        <end position="305"/>
    </location>
</feature>
<evidence type="ECO:0000256" key="8">
    <source>
        <dbReference type="ARBA" id="ARBA00023075"/>
    </source>
</evidence>
<geneLocation type="mitochondrion" evidence="13"/>
<evidence type="ECO:0000256" key="6">
    <source>
        <dbReference type="ARBA" id="ARBA00022692"/>
    </source>
</evidence>
<organism evidence="13">
    <name type="scientific">Calanus glacialis</name>
    <name type="common">Copepod</name>
    <dbReference type="NCBI Taxonomy" id="113644"/>
    <lineage>
        <taxon>Eukaryota</taxon>
        <taxon>Metazoa</taxon>
        <taxon>Ecdysozoa</taxon>
        <taxon>Arthropoda</taxon>
        <taxon>Crustacea</taxon>
        <taxon>Multicrustacea</taxon>
        <taxon>Hexanauplia</taxon>
        <taxon>Copepoda</taxon>
        <taxon>Calanoida</taxon>
        <taxon>Calanidae</taxon>
        <taxon>Calanus</taxon>
    </lineage>
</organism>
<feature type="transmembrane region" description="Helical" evidence="12">
    <location>
        <begin position="221"/>
        <end position="247"/>
    </location>
</feature>
<dbReference type="GO" id="GO:0003954">
    <property type="term" value="F:NADH dehydrogenase activity"/>
    <property type="evidence" value="ECO:0007669"/>
    <property type="project" value="TreeGrafter"/>
</dbReference>
<evidence type="ECO:0000256" key="9">
    <source>
        <dbReference type="ARBA" id="ARBA00023136"/>
    </source>
</evidence>
<dbReference type="GO" id="GO:0005743">
    <property type="term" value="C:mitochondrial inner membrane"/>
    <property type="evidence" value="ECO:0007669"/>
    <property type="project" value="UniProtKB-SubCell"/>
</dbReference>
<keyword evidence="10" id="KW-0520">NAD</keyword>
<evidence type="ECO:0000256" key="3">
    <source>
        <dbReference type="ARBA" id="ARBA00010535"/>
    </source>
</evidence>
<name>A0A343J4F4_CALGL</name>
<keyword evidence="7 12" id="KW-1133">Transmembrane helix</keyword>
<evidence type="ECO:0000256" key="1">
    <source>
        <dbReference type="ARBA" id="ARBA00003257"/>
    </source>
</evidence>
<dbReference type="PROSITE" id="PS00668">
    <property type="entry name" value="COMPLEX1_ND1_2"/>
    <property type="match status" value="1"/>
</dbReference>